<dbReference type="AlphaFoldDB" id="A0A168E587"/>
<dbReference type="GO" id="GO:0016301">
    <property type="term" value="F:kinase activity"/>
    <property type="evidence" value="ECO:0007669"/>
    <property type="project" value="UniProtKB-KW"/>
</dbReference>
<dbReference type="OrthoDB" id="5390672at2759"/>
<dbReference type="Proteomes" id="UP000078544">
    <property type="component" value="Unassembled WGS sequence"/>
</dbReference>
<evidence type="ECO:0000313" key="4">
    <source>
        <dbReference type="Proteomes" id="UP000078544"/>
    </source>
</evidence>
<keyword evidence="3" id="KW-0808">Transferase</keyword>
<keyword evidence="4" id="KW-1185">Reference proteome</keyword>
<feature type="compositionally biased region" description="Basic and acidic residues" evidence="1">
    <location>
        <begin position="70"/>
        <end position="82"/>
    </location>
</feature>
<organism evidence="3 4">
    <name type="scientific">Moelleriella libera RCEF 2490</name>
    <dbReference type="NCBI Taxonomy" id="1081109"/>
    <lineage>
        <taxon>Eukaryota</taxon>
        <taxon>Fungi</taxon>
        <taxon>Dikarya</taxon>
        <taxon>Ascomycota</taxon>
        <taxon>Pezizomycotina</taxon>
        <taxon>Sordariomycetes</taxon>
        <taxon>Hypocreomycetidae</taxon>
        <taxon>Hypocreales</taxon>
        <taxon>Clavicipitaceae</taxon>
        <taxon>Moelleriella</taxon>
    </lineage>
</organism>
<name>A0A168E587_9HYPO</name>
<evidence type="ECO:0000313" key="3">
    <source>
        <dbReference type="EMBL" id="KZZ98429.1"/>
    </source>
</evidence>
<feature type="region of interest" description="Disordered" evidence="1">
    <location>
        <begin position="205"/>
        <end position="234"/>
    </location>
</feature>
<dbReference type="InterPro" id="IPR039207">
    <property type="entry name" value="MMTAG2-like"/>
</dbReference>
<gene>
    <name evidence="3" type="ORF">AAL_02947</name>
</gene>
<feature type="region of interest" description="Disordered" evidence="1">
    <location>
        <begin position="55"/>
        <end position="82"/>
    </location>
</feature>
<evidence type="ECO:0000256" key="1">
    <source>
        <dbReference type="SAM" id="MobiDB-lite"/>
    </source>
</evidence>
<dbReference type="PANTHER" id="PTHR14580:SF0">
    <property type="entry name" value="MULTIPLE MYELOMA TUMOR-ASSOCIATED PROTEIN 2"/>
    <property type="match status" value="1"/>
</dbReference>
<accession>A0A168E587</accession>
<protein>
    <submittedName>
        <fullName evidence="3">Kinase phosphorylation domain protein</fullName>
    </submittedName>
</protein>
<reference evidence="3 4" key="1">
    <citation type="journal article" date="2016" name="Genome Biol. Evol.">
        <title>Divergent and convergent evolution of fungal pathogenicity.</title>
        <authorList>
            <person name="Shang Y."/>
            <person name="Xiao G."/>
            <person name="Zheng P."/>
            <person name="Cen K."/>
            <person name="Zhan S."/>
            <person name="Wang C."/>
        </authorList>
    </citation>
    <scope>NUCLEOTIDE SEQUENCE [LARGE SCALE GENOMIC DNA]</scope>
    <source>
        <strain evidence="3 4">RCEF 2490</strain>
    </source>
</reference>
<keyword evidence="3" id="KW-0418">Kinase</keyword>
<dbReference type="InterPro" id="IPR019315">
    <property type="entry name" value="MMTA2_N"/>
</dbReference>
<proteinExistence type="predicted"/>
<sequence length="234" mass="24911">MDLLQTVRKTGSRGGVNFSWDEVAASSHRENYLGHSLKAPVGRWQKGRDLNWYAKADDDAGPGGSSIETGEERAAREKKEELRKIKQAEEEAIARELGLPPPQGNTSGANSTAVGKQRSIGNSALGELPPLPPFHGTTWTEERGAGAEAGAAKADEGVMMTMTSTGDIITGTAVVTDTESEAEKGTELVMKDEDTIAVRDMDAAQETDEAMEGMDTAPETAEQASIDTMKDDIS</sequence>
<comment type="caution">
    <text evidence="3">The sequence shown here is derived from an EMBL/GenBank/DDBJ whole genome shotgun (WGS) entry which is preliminary data.</text>
</comment>
<evidence type="ECO:0000259" key="2">
    <source>
        <dbReference type="Pfam" id="PF10159"/>
    </source>
</evidence>
<feature type="compositionally biased region" description="Polar residues" evidence="1">
    <location>
        <begin position="104"/>
        <end position="116"/>
    </location>
</feature>
<feature type="domain" description="Multiple myeloma tumor-associated protein 2-like N-terminal" evidence="2">
    <location>
        <begin position="11"/>
        <end position="98"/>
    </location>
</feature>
<dbReference type="PANTHER" id="PTHR14580">
    <property type="entry name" value="MULTIPLE MYELOMA TUMOR-ASSOCIATED PROTEIN 2 FAMILY MEMBER"/>
    <property type="match status" value="1"/>
</dbReference>
<dbReference type="EMBL" id="AZGY01000005">
    <property type="protein sequence ID" value="KZZ98429.1"/>
    <property type="molecule type" value="Genomic_DNA"/>
</dbReference>
<feature type="region of interest" description="Disordered" evidence="1">
    <location>
        <begin position="95"/>
        <end position="116"/>
    </location>
</feature>
<dbReference type="Pfam" id="PF10159">
    <property type="entry name" value="MMtag"/>
    <property type="match status" value="1"/>
</dbReference>